<dbReference type="EMBL" id="MN740446">
    <property type="protein sequence ID" value="QHU26950.1"/>
    <property type="molecule type" value="Genomic_DNA"/>
</dbReference>
<dbReference type="GO" id="GO:0008374">
    <property type="term" value="F:O-acyltransferase activity"/>
    <property type="evidence" value="ECO:0007669"/>
    <property type="project" value="InterPro"/>
</dbReference>
<dbReference type="InterPro" id="IPR003386">
    <property type="entry name" value="LACT/PDAT_acylTrfase"/>
</dbReference>
<evidence type="ECO:0000313" key="1">
    <source>
        <dbReference type="EMBL" id="QHU26950.1"/>
    </source>
</evidence>
<dbReference type="SUPFAM" id="SSF53474">
    <property type="entry name" value="alpha/beta-Hydrolases"/>
    <property type="match status" value="1"/>
</dbReference>
<organism evidence="1">
    <name type="scientific">viral metagenome</name>
    <dbReference type="NCBI Taxonomy" id="1070528"/>
    <lineage>
        <taxon>unclassified sequences</taxon>
        <taxon>metagenomes</taxon>
        <taxon>organismal metagenomes</taxon>
    </lineage>
</organism>
<sequence length="327" mass="38070">MDSNIREWLALENIVTKKFKQKYLAPLLPDKKDKCSEEEIDKDCESRNNNNCQIYYSSSTNIKTCVTKTRIKRFESTEKSPIVYGKNGNSYRLMSTVKFDGIINGAEIYYYIFLSLSTSNIYILFPTGTVFTNDEFQNTELKSFLQKLISKILQEVLSSKQKVIICGHSMGCVLSLYTGMMIQKTNEDFFNSKIIIIGSAPFKYSNDSFFSNLPNVKIFVFCQIEDNNDNNKKAFIDCFVVKGMNEFNYNPLTYFTEDDNNNGILIDNINDYTIIARNNFICSAMHNWENYYSVLTKIYPFNTIKRVGGRIRSYKLRRKKRRTLKKT</sequence>
<dbReference type="AlphaFoldDB" id="A0A6C0L9H1"/>
<dbReference type="GO" id="GO:0006629">
    <property type="term" value="P:lipid metabolic process"/>
    <property type="evidence" value="ECO:0007669"/>
    <property type="project" value="InterPro"/>
</dbReference>
<name>A0A6C0L9H1_9ZZZZ</name>
<accession>A0A6C0L9H1</accession>
<reference evidence="1" key="1">
    <citation type="journal article" date="2020" name="Nature">
        <title>Giant virus diversity and host interactions through global metagenomics.</title>
        <authorList>
            <person name="Schulz F."/>
            <person name="Roux S."/>
            <person name="Paez-Espino D."/>
            <person name="Jungbluth S."/>
            <person name="Walsh D.A."/>
            <person name="Denef V.J."/>
            <person name="McMahon K.D."/>
            <person name="Konstantinidis K.T."/>
            <person name="Eloe-Fadrosh E.A."/>
            <person name="Kyrpides N.C."/>
            <person name="Woyke T."/>
        </authorList>
    </citation>
    <scope>NUCLEOTIDE SEQUENCE</scope>
    <source>
        <strain evidence="1">GVMAG-M-3300027759-42</strain>
    </source>
</reference>
<proteinExistence type="predicted"/>
<dbReference type="Gene3D" id="3.40.50.1820">
    <property type="entry name" value="alpha/beta hydrolase"/>
    <property type="match status" value="1"/>
</dbReference>
<dbReference type="Pfam" id="PF02450">
    <property type="entry name" value="LCAT"/>
    <property type="match status" value="1"/>
</dbReference>
<evidence type="ECO:0008006" key="2">
    <source>
        <dbReference type="Google" id="ProtNLM"/>
    </source>
</evidence>
<dbReference type="InterPro" id="IPR029058">
    <property type="entry name" value="AB_hydrolase_fold"/>
</dbReference>
<protein>
    <recommendedName>
        <fullName evidence="2">Fungal lipase-like domain-containing protein</fullName>
    </recommendedName>
</protein>